<keyword evidence="16" id="KW-1185">Reference proteome</keyword>
<feature type="transmembrane region" description="Helical" evidence="14">
    <location>
        <begin position="81"/>
        <end position="104"/>
    </location>
</feature>
<evidence type="ECO:0000256" key="14">
    <source>
        <dbReference type="HAMAP-Rule" id="MF_01006"/>
    </source>
</evidence>
<evidence type="ECO:0000256" key="9">
    <source>
        <dbReference type="ARBA" id="ARBA00023136"/>
    </source>
</evidence>
<feature type="transmembrane region" description="Helical" evidence="14">
    <location>
        <begin position="110"/>
        <end position="130"/>
    </location>
</feature>
<keyword evidence="7 14" id="KW-0378">Hydrolase</keyword>
<feature type="transmembrane region" description="Helical" evidence="14">
    <location>
        <begin position="40"/>
        <end position="60"/>
    </location>
</feature>
<keyword evidence="14" id="KW-0573">Peptidoglycan synthesis</keyword>
<proteinExistence type="inferred from homology"/>
<evidence type="ECO:0000256" key="5">
    <source>
        <dbReference type="ARBA" id="ARBA00022475"/>
    </source>
</evidence>
<feature type="transmembrane region" description="Helical" evidence="14">
    <location>
        <begin position="220"/>
        <end position="239"/>
    </location>
</feature>
<evidence type="ECO:0000256" key="8">
    <source>
        <dbReference type="ARBA" id="ARBA00022989"/>
    </source>
</evidence>
<dbReference type="PANTHER" id="PTHR30622:SF4">
    <property type="entry name" value="UNDECAPRENYL-DIPHOSPHATASE"/>
    <property type="match status" value="1"/>
</dbReference>
<evidence type="ECO:0000256" key="4">
    <source>
        <dbReference type="ARBA" id="ARBA00021581"/>
    </source>
</evidence>
<name>A0ABV6ZWH4_9PROT</name>
<comment type="function">
    <text evidence="14">Catalyzes the dephosphorylation of undecaprenyl diphosphate (UPP). Confers resistance to bacitracin.</text>
</comment>
<dbReference type="InterPro" id="IPR003824">
    <property type="entry name" value="UppP"/>
</dbReference>
<comment type="subcellular location">
    <subcellularLocation>
        <location evidence="1 14">Cell membrane</location>
        <topology evidence="1 14">Multi-pass membrane protein</topology>
    </subcellularLocation>
</comment>
<evidence type="ECO:0000313" key="16">
    <source>
        <dbReference type="Proteomes" id="UP001595379"/>
    </source>
</evidence>
<organism evidence="15 16">
    <name type="scientific">Hyphobacterium vulgare</name>
    <dbReference type="NCBI Taxonomy" id="1736751"/>
    <lineage>
        <taxon>Bacteria</taxon>
        <taxon>Pseudomonadati</taxon>
        <taxon>Pseudomonadota</taxon>
        <taxon>Alphaproteobacteria</taxon>
        <taxon>Maricaulales</taxon>
        <taxon>Maricaulaceae</taxon>
        <taxon>Hyphobacterium</taxon>
    </lineage>
</organism>
<reference evidence="16" key="1">
    <citation type="journal article" date="2019" name="Int. J. Syst. Evol. Microbiol.">
        <title>The Global Catalogue of Microorganisms (GCM) 10K type strain sequencing project: providing services to taxonomists for standard genome sequencing and annotation.</title>
        <authorList>
            <consortium name="The Broad Institute Genomics Platform"/>
            <consortium name="The Broad Institute Genome Sequencing Center for Infectious Disease"/>
            <person name="Wu L."/>
            <person name="Ma J."/>
        </authorList>
    </citation>
    <scope>NUCLEOTIDE SEQUENCE [LARGE SCALE GENOMIC DNA]</scope>
    <source>
        <strain evidence="16">KCTC 52487</strain>
    </source>
</reference>
<dbReference type="Proteomes" id="UP001595379">
    <property type="component" value="Unassembled WGS sequence"/>
</dbReference>
<dbReference type="PANTHER" id="PTHR30622">
    <property type="entry name" value="UNDECAPRENYL-DIPHOSPHATASE"/>
    <property type="match status" value="1"/>
</dbReference>
<keyword evidence="10 14" id="KW-0046">Antibiotic resistance</keyword>
<dbReference type="EMBL" id="JBHRSV010000008">
    <property type="protein sequence ID" value="MFC2925749.1"/>
    <property type="molecule type" value="Genomic_DNA"/>
</dbReference>
<dbReference type="EC" id="3.6.1.27" evidence="3 14"/>
<evidence type="ECO:0000256" key="10">
    <source>
        <dbReference type="ARBA" id="ARBA00023251"/>
    </source>
</evidence>
<gene>
    <name evidence="14" type="primary">uppP</name>
    <name evidence="15" type="ORF">ACFOOR_06490</name>
</gene>
<feature type="transmembrane region" description="Helical" evidence="14">
    <location>
        <begin position="150"/>
        <end position="169"/>
    </location>
</feature>
<sequence>MLFTQLVILALVQGLTEFLPVSSSAHLILAPIVMRLEDQGPLIDVMAHLGSLFAVLVYFWRDIRDIAIGKLNWLAGRMTPGGRLALLVAAATPPVILGAAALYFSGMADALRSPAVIAGATLAFALPLWLADKYGPQVRTTETMGFREAILIGVAQLFALIPGASRSGVTMTAGRALGLTRPESARFSMLMSIPVIAAFGLVAGIDLARGEGGTAGISDGLIVAGLSFVSALASIWVLMRVVERLGFLPFVIYRLVLGAAIVAFLVF</sequence>
<comment type="catalytic activity">
    <reaction evidence="13 14">
        <text>di-trans,octa-cis-undecaprenyl diphosphate + H2O = di-trans,octa-cis-undecaprenyl phosphate + phosphate + H(+)</text>
        <dbReference type="Rhea" id="RHEA:28094"/>
        <dbReference type="ChEBI" id="CHEBI:15377"/>
        <dbReference type="ChEBI" id="CHEBI:15378"/>
        <dbReference type="ChEBI" id="CHEBI:43474"/>
        <dbReference type="ChEBI" id="CHEBI:58405"/>
        <dbReference type="ChEBI" id="CHEBI:60392"/>
        <dbReference type="EC" id="3.6.1.27"/>
    </reaction>
</comment>
<comment type="similarity">
    <text evidence="2 14">Belongs to the UppP family.</text>
</comment>
<keyword evidence="6 14" id="KW-0812">Transmembrane</keyword>
<protein>
    <recommendedName>
        <fullName evidence="4 14">Undecaprenyl-diphosphatase</fullName>
        <ecNumber evidence="3 14">3.6.1.27</ecNumber>
    </recommendedName>
    <alternativeName>
        <fullName evidence="12 14">Bacitracin resistance protein</fullName>
    </alternativeName>
    <alternativeName>
        <fullName evidence="11 14">Undecaprenyl pyrophosphate phosphatase</fullName>
    </alternativeName>
</protein>
<evidence type="ECO:0000256" key="6">
    <source>
        <dbReference type="ARBA" id="ARBA00022692"/>
    </source>
</evidence>
<keyword evidence="5 14" id="KW-1003">Cell membrane</keyword>
<keyword evidence="9 14" id="KW-0472">Membrane</keyword>
<evidence type="ECO:0000256" key="2">
    <source>
        <dbReference type="ARBA" id="ARBA00010621"/>
    </source>
</evidence>
<keyword evidence="14" id="KW-0133">Cell shape</keyword>
<accession>A0ABV6ZWH4</accession>
<evidence type="ECO:0000313" key="15">
    <source>
        <dbReference type="EMBL" id="MFC2925749.1"/>
    </source>
</evidence>
<keyword evidence="8 14" id="KW-1133">Transmembrane helix</keyword>
<comment type="caution">
    <text evidence="15">The sequence shown here is derived from an EMBL/GenBank/DDBJ whole genome shotgun (WGS) entry which is preliminary data.</text>
</comment>
<evidence type="ECO:0000256" key="3">
    <source>
        <dbReference type="ARBA" id="ARBA00012374"/>
    </source>
</evidence>
<evidence type="ECO:0000256" key="11">
    <source>
        <dbReference type="ARBA" id="ARBA00032707"/>
    </source>
</evidence>
<dbReference type="RefSeq" id="WP_343165505.1">
    <property type="nucleotide sequence ID" value="NZ_JBHRSV010000008.1"/>
</dbReference>
<evidence type="ECO:0000256" key="7">
    <source>
        <dbReference type="ARBA" id="ARBA00022801"/>
    </source>
</evidence>
<dbReference type="HAMAP" id="MF_01006">
    <property type="entry name" value="Undec_diphosphatase"/>
    <property type="match status" value="1"/>
</dbReference>
<evidence type="ECO:0000256" key="1">
    <source>
        <dbReference type="ARBA" id="ARBA00004651"/>
    </source>
</evidence>
<comment type="miscellaneous">
    <text evidence="14">Bacitracin is thought to be involved in the inhibition of peptidoglycan synthesis by sequestering undecaprenyl diphosphate, thereby reducing the pool of lipid carrier available.</text>
</comment>
<keyword evidence="14" id="KW-0961">Cell wall biogenesis/degradation</keyword>
<feature type="transmembrane region" description="Helical" evidence="14">
    <location>
        <begin position="189"/>
        <end position="208"/>
    </location>
</feature>
<evidence type="ECO:0000256" key="12">
    <source>
        <dbReference type="ARBA" id="ARBA00032932"/>
    </source>
</evidence>
<dbReference type="Pfam" id="PF02673">
    <property type="entry name" value="BacA"/>
    <property type="match status" value="1"/>
</dbReference>
<evidence type="ECO:0000256" key="13">
    <source>
        <dbReference type="ARBA" id="ARBA00047594"/>
    </source>
</evidence>
<feature type="transmembrane region" description="Helical" evidence="14">
    <location>
        <begin position="245"/>
        <end position="266"/>
    </location>
</feature>